<evidence type="ECO:0000313" key="2">
    <source>
        <dbReference type="EMBL" id="GMN47817.1"/>
    </source>
</evidence>
<evidence type="ECO:0008006" key="4">
    <source>
        <dbReference type="Google" id="ProtNLM"/>
    </source>
</evidence>
<keyword evidence="1" id="KW-1133">Transmembrane helix</keyword>
<proteinExistence type="predicted"/>
<evidence type="ECO:0000256" key="1">
    <source>
        <dbReference type="SAM" id="Phobius"/>
    </source>
</evidence>
<name>A0AA88DAB8_FICCA</name>
<organism evidence="2 3">
    <name type="scientific">Ficus carica</name>
    <name type="common">Common fig</name>
    <dbReference type="NCBI Taxonomy" id="3494"/>
    <lineage>
        <taxon>Eukaryota</taxon>
        <taxon>Viridiplantae</taxon>
        <taxon>Streptophyta</taxon>
        <taxon>Embryophyta</taxon>
        <taxon>Tracheophyta</taxon>
        <taxon>Spermatophyta</taxon>
        <taxon>Magnoliopsida</taxon>
        <taxon>eudicotyledons</taxon>
        <taxon>Gunneridae</taxon>
        <taxon>Pentapetalae</taxon>
        <taxon>rosids</taxon>
        <taxon>fabids</taxon>
        <taxon>Rosales</taxon>
        <taxon>Moraceae</taxon>
        <taxon>Ficeae</taxon>
        <taxon>Ficus</taxon>
    </lineage>
</organism>
<comment type="caution">
    <text evidence="2">The sequence shown here is derived from an EMBL/GenBank/DDBJ whole genome shotgun (WGS) entry which is preliminary data.</text>
</comment>
<dbReference type="AlphaFoldDB" id="A0AA88DAB8"/>
<dbReference type="EMBL" id="BTGU01000026">
    <property type="protein sequence ID" value="GMN47817.1"/>
    <property type="molecule type" value="Genomic_DNA"/>
</dbReference>
<dbReference type="Proteomes" id="UP001187192">
    <property type="component" value="Unassembled WGS sequence"/>
</dbReference>
<keyword evidence="1" id="KW-0812">Transmembrane</keyword>
<reference evidence="2" key="1">
    <citation type="submission" date="2023-07" db="EMBL/GenBank/DDBJ databases">
        <title>draft genome sequence of fig (Ficus carica).</title>
        <authorList>
            <person name="Takahashi T."/>
            <person name="Nishimura K."/>
        </authorList>
    </citation>
    <scope>NUCLEOTIDE SEQUENCE</scope>
</reference>
<sequence length="103" mass="11597">MGDFIGADLMSLRGWFLDGLEAFCDVFLVWWLYSFGILFQTVVSFLWRHLIDFAACPSYSDDPLVCCTFIDDLGLGELEVPLAMSLNGDVCGLWATCYMLSMD</sequence>
<keyword evidence="3" id="KW-1185">Reference proteome</keyword>
<protein>
    <recommendedName>
        <fullName evidence="4">Transmembrane protein</fullName>
    </recommendedName>
</protein>
<gene>
    <name evidence="2" type="ORF">TIFTF001_016993</name>
</gene>
<feature type="transmembrane region" description="Helical" evidence="1">
    <location>
        <begin position="27"/>
        <end position="47"/>
    </location>
</feature>
<evidence type="ECO:0000313" key="3">
    <source>
        <dbReference type="Proteomes" id="UP001187192"/>
    </source>
</evidence>
<accession>A0AA88DAB8</accession>
<keyword evidence="1" id="KW-0472">Membrane</keyword>